<proteinExistence type="predicted"/>
<evidence type="ECO:0000313" key="2">
    <source>
        <dbReference type="Proteomes" id="UP000568273"/>
    </source>
</evidence>
<dbReference type="EMBL" id="JABDSR010000001">
    <property type="protein sequence ID" value="NMW84251.1"/>
    <property type="molecule type" value="Genomic_DNA"/>
</dbReference>
<name>A0A848REV9_9FIRM</name>
<organism evidence="1 2">
    <name type="scientific">Peptoniphilus faecalis</name>
    <dbReference type="NCBI Taxonomy" id="2731255"/>
    <lineage>
        <taxon>Bacteria</taxon>
        <taxon>Bacillati</taxon>
        <taxon>Bacillota</taxon>
        <taxon>Tissierellia</taxon>
        <taxon>Tissierellales</taxon>
        <taxon>Peptoniphilaceae</taxon>
        <taxon>Peptoniphilus</taxon>
    </lineage>
</organism>
<keyword evidence="2" id="KW-1185">Reference proteome</keyword>
<dbReference type="Proteomes" id="UP000568273">
    <property type="component" value="Unassembled WGS sequence"/>
</dbReference>
<dbReference type="AlphaFoldDB" id="A0A848REV9"/>
<dbReference type="RefSeq" id="WP_169967769.1">
    <property type="nucleotide sequence ID" value="NZ_JABDSR010000001.1"/>
</dbReference>
<sequence>MKANRRTATGILRAYFEKKNIADREDFEIQDYRKFLEEETESYHRQCGIDVFQDYGKFSKYVKDKYLKRRKSE</sequence>
<gene>
    <name evidence="1" type="ORF">HKO22_00645</name>
</gene>
<comment type="caution">
    <text evidence="1">The sequence shown here is derived from an EMBL/GenBank/DDBJ whole genome shotgun (WGS) entry which is preliminary data.</text>
</comment>
<protein>
    <submittedName>
        <fullName evidence="1">Uncharacterized protein</fullName>
    </submittedName>
</protein>
<evidence type="ECO:0000313" key="1">
    <source>
        <dbReference type="EMBL" id="NMW84251.1"/>
    </source>
</evidence>
<accession>A0A848REV9</accession>
<reference evidence="1" key="1">
    <citation type="submission" date="2020-04" db="EMBL/GenBank/DDBJ databases">
        <title>Peptoniphilus sp. nov. isolated from swine feces.</title>
        <authorList>
            <person name="Ryu S.W."/>
        </authorList>
    </citation>
    <scope>NUCLEOTIDE SEQUENCE [LARGE SCALE GENOMIC DNA]</scope>
    <source>
        <strain evidence="1">AGMB00490</strain>
    </source>
</reference>